<evidence type="ECO:0000313" key="3">
    <source>
        <dbReference type="Proteomes" id="UP000828390"/>
    </source>
</evidence>
<evidence type="ECO:0000313" key="2">
    <source>
        <dbReference type="EMBL" id="KAH3835825.1"/>
    </source>
</evidence>
<reference evidence="2" key="2">
    <citation type="submission" date="2020-11" db="EMBL/GenBank/DDBJ databases">
        <authorList>
            <person name="McCartney M.A."/>
            <person name="Auch B."/>
            <person name="Kono T."/>
            <person name="Mallez S."/>
            <person name="Becker A."/>
            <person name="Gohl D.M."/>
            <person name="Silverstein K.A.T."/>
            <person name="Koren S."/>
            <person name="Bechman K.B."/>
            <person name="Herman A."/>
            <person name="Abrahante J.E."/>
            <person name="Garbe J."/>
        </authorList>
    </citation>
    <scope>NUCLEOTIDE SEQUENCE</scope>
    <source>
        <strain evidence="2">Duluth1</strain>
        <tissue evidence="2">Whole animal</tissue>
    </source>
</reference>
<sequence length="73" mass="8774">MLGWLPTPAHHYLSRDHSKRYQVRLLFWNVYEVQNSLAFSRAQAWYSALFVFVVSMMLFHTLYDSLIMVIETF</sequence>
<protein>
    <submittedName>
        <fullName evidence="2">Uncharacterized protein</fullName>
    </submittedName>
</protein>
<dbReference type="EMBL" id="JAIWYP010000004">
    <property type="protein sequence ID" value="KAH3835825.1"/>
    <property type="molecule type" value="Genomic_DNA"/>
</dbReference>
<comment type="caution">
    <text evidence="2">The sequence shown here is derived from an EMBL/GenBank/DDBJ whole genome shotgun (WGS) entry which is preliminary data.</text>
</comment>
<keyword evidence="3" id="KW-1185">Reference proteome</keyword>
<reference evidence="2" key="1">
    <citation type="journal article" date="2019" name="bioRxiv">
        <title>The Genome of the Zebra Mussel, Dreissena polymorpha: A Resource for Invasive Species Research.</title>
        <authorList>
            <person name="McCartney M.A."/>
            <person name="Auch B."/>
            <person name="Kono T."/>
            <person name="Mallez S."/>
            <person name="Zhang Y."/>
            <person name="Obille A."/>
            <person name="Becker A."/>
            <person name="Abrahante J.E."/>
            <person name="Garbe J."/>
            <person name="Badalamenti J.P."/>
            <person name="Herman A."/>
            <person name="Mangelson H."/>
            <person name="Liachko I."/>
            <person name="Sullivan S."/>
            <person name="Sone E.D."/>
            <person name="Koren S."/>
            <person name="Silverstein K.A.T."/>
            <person name="Beckman K.B."/>
            <person name="Gohl D.M."/>
        </authorList>
    </citation>
    <scope>NUCLEOTIDE SEQUENCE</scope>
    <source>
        <strain evidence="2">Duluth1</strain>
        <tissue evidence="2">Whole animal</tissue>
    </source>
</reference>
<accession>A0A9D4KA80</accession>
<keyword evidence="1" id="KW-0472">Membrane</keyword>
<dbReference type="AlphaFoldDB" id="A0A9D4KA80"/>
<keyword evidence="1" id="KW-1133">Transmembrane helix</keyword>
<proteinExistence type="predicted"/>
<gene>
    <name evidence="2" type="ORF">DPMN_109191</name>
</gene>
<dbReference type="Proteomes" id="UP000828390">
    <property type="component" value="Unassembled WGS sequence"/>
</dbReference>
<evidence type="ECO:0000256" key="1">
    <source>
        <dbReference type="SAM" id="Phobius"/>
    </source>
</evidence>
<feature type="transmembrane region" description="Helical" evidence="1">
    <location>
        <begin position="44"/>
        <end position="63"/>
    </location>
</feature>
<name>A0A9D4KA80_DREPO</name>
<keyword evidence="1" id="KW-0812">Transmembrane</keyword>
<organism evidence="2 3">
    <name type="scientific">Dreissena polymorpha</name>
    <name type="common">Zebra mussel</name>
    <name type="synonym">Mytilus polymorpha</name>
    <dbReference type="NCBI Taxonomy" id="45954"/>
    <lineage>
        <taxon>Eukaryota</taxon>
        <taxon>Metazoa</taxon>
        <taxon>Spiralia</taxon>
        <taxon>Lophotrochozoa</taxon>
        <taxon>Mollusca</taxon>
        <taxon>Bivalvia</taxon>
        <taxon>Autobranchia</taxon>
        <taxon>Heteroconchia</taxon>
        <taxon>Euheterodonta</taxon>
        <taxon>Imparidentia</taxon>
        <taxon>Neoheterodontei</taxon>
        <taxon>Myida</taxon>
        <taxon>Dreissenoidea</taxon>
        <taxon>Dreissenidae</taxon>
        <taxon>Dreissena</taxon>
    </lineage>
</organism>